<dbReference type="EMBL" id="JABBNI010000014">
    <property type="protein sequence ID" value="NMM62620.1"/>
    <property type="molecule type" value="Genomic_DNA"/>
</dbReference>
<sequence length="56" mass="6246">MHGIGHLVIDKIKFGNRHEAVSNVNKAKKLSLEIIVMLTDIKNMATIINNNSKSVF</sequence>
<dbReference type="AlphaFoldDB" id="A0A7Y0EHP2"/>
<gene>
    <name evidence="1" type="ORF">HBE96_07920</name>
</gene>
<comment type="caution">
    <text evidence="1">The sequence shown here is derived from an EMBL/GenBank/DDBJ whole genome shotgun (WGS) entry which is preliminary data.</text>
</comment>
<name>A0A7Y0EHP2_9CLOT</name>
<evidence type="ECO:0000313" key="1">
    <source>
        <dbReference type="EMBL" id="NMM62620.1"/>
    </source>
</evidence>
<reference evidence="1 2" key="1">
    <citation type="submission" date="2020-04" db="EMBL/GenBank/DDBJ databases">
        <authorList>
            <person name="Doyle D.A."/>
        </authorList>
    </citation>
    <scope>NUCLEOTIDE SEQUENCE [LARGE SCALE GENOMIC DNA]</scope>
    <source>
        <strain evidence="1 2">P21</strain>
    </source>
</reference>
<reference evidence="1 2" key="2">
    <citation type="submission" date="2020-06" db="EMBL/GenBank/DDBJ databases">
        <title>Complete Genome Sequence of Clostridium muelleri sp. nov. P21T, an Acid-Alcohol Producing Acetogen Isolated from Old Hay.</title>
        <authorList>
            <person name="Duncan K.E."/>
            <person name="Tanner R.S."/>
        </authorList>
    </citation>
    <scope>NUCLEOTIDE SEQUENCE [LARGE SCALE GENOMIC DNA]</scope>
    <source>
        <strain evidence="1 2">P21</strain>
    </source>
</reference>
<evidence type="ECO:0000313" key="2">
    <source>
        <dbReference type="Proteomes" id="UP000537131"/>
    </source>
</evidence>
<organism evidence="1 2">
    <name type="scientific">Clostridium muellerianum</name>
    <dbReference type="NCBI Taxonomy" id="2716538"/>
    <lineage>
        <taxon>Bacteria</taxon>
        <taxon>Bacillati</taxon>
        <taxon>Bacillota</taxon>
        <taxon>Clostridia</taxon>
        <taxon>Eubacteriales</taxon>
        <taxon>Clostridiaceae</taxon>
        <taxon>Clostridium</taxon>
    </lineage>
</organism>
<dbReference type="Proteomes" id="UP000537131">
    <property type="component" value="Unassembled WGS sequence"/>
</dbReference>
<protein>
    <submittedName>
        <fullName evidence="1">Uncharacterized protein</fullName>
    </submittedName>
</protein>
<keyword evidence="2" id="KW-1185">Reference proteome</keyword>
<proteinExistence type="predicted"/>
<accession>A0A7Y0EHP2</accession>
<dbReference type="RefSeq" id="WP_169297224.1">
    <property type="nucleotide sequence ID" value="NZ_JABBNI010000014.1"/>
</dbReference>